<dbReference type="GO" id="GO:0006355">
    <property type="term" value="P:regulation of DNA-templated transcription"/>
    <property type="evidence" value="ECO:0007669"/>
    <property type="project" value="InterPro"/>
</dbReference>
<evidence type="ECO:0000256" key="2">
    <source>
        <dbReference type="ARBA" id="ARBA00023012"/>
    </source>
</evidence>
<proteinExistence type="predicted"/>
<dbReference type="GO" id="GO:0000976">
    <property type="term" value="F:transcription cis-regulatory region binding"/>
    <property type="evidence" value="ECO:0007669"/>
    <property type="project" value="TreeGrafter"/>
</dbReference>
<dbReference type="InterPro" id="IPR001867">
    <property type="entry name" value="OmpR/PhoB-type_DNA-bd"/>
</dbReference>
<dbReference type="CDD" id="cd17624">
    <property type="entry name" value="REC_OmpR_PmrA-like"/>
    <property type="match status" value="1"/>
</dbReference>
<dbReference type="EMBL" id="FO082060">
    <property type="protein sequence ID" value="CCE23651.1"/>
    <property type="molecule type" value="Genomic_DNA"/>
</dbReference>
<feature type="modified residue" description="4-aspartylphosphate" evidence="6">
    <location>
        <position position="51"/>
    </location>
</feature>
<dbReference type="Pfam" id="PF00072">
    <property type="entry name" value="Response_reg"/>
    <property type="match status" value="1"/>
</dbReference>
<dbReference type="PATRIC" id="fig|271065.3.peg.2023"/>
<evidence type="ECO:0000256" key="4">
    <source>
        <dbReference type="ARBA" id="ARBA00023125"/>
    </source>
</evidence>
<evidence type="ECO:0000259" key="9">
    <source>
        <dbReference type="PROSITE" id="PS51755"/>
    </source>
</evidence>
<dbReference type="PANTHER" id="PTHR48111:SF67">
    <property type="entry name" value="TRANSCRIPTIONAL REGULATORY PROTEIN TCTD"/>
    <property type="match status" value="1"/>
</dbReference>
<evidence type="ECO:0000256" key="6">
    <source>
        <dbReference type="PROSITE-ProRule" id="PRU00169"/>
    </source>
</evidence>
<evidence type="ECO:0000313" key="10">
    <source>
        <dbReference type="EMBL" id="CCE23651.1"/>
    </source>
</evidence>
<dbReference type="STRING" id="1091494.MEALZ_1965"/>
<dbReference type="GO" id="GO:0005829">
    <property type="term" value="C:cytosol"/>
    <property type="evidence" value="ECO:0007669"/>
    <property type="project" value="TreeGrafter"/>
</dbReference>
<dbReference type="InterPro" id="IPR001789">
    <property type="entry name" value="Sig_transdc_resp-reg_receiver"/>
</dbReference>
<evidence type="ECO:0000256" key="1">
    <source>
        <dbReference type="ARBA" id="ARBA00022553"/>
    </source>
</evidence>
<keyword evidence="5" id="KW-0804">Transcription</keyword>
<dbReference type="InterPro" id="IPR011006">
    <property type="entry name" value="CheY-like_superfamily"/>
</dbReference>
<dbReference type="PROSITE" id="PS50110">
    <property type="entry name" value="RESPONSE_REGULATORY"/>
    <property type="match status" value="1"/>
</dbReference>
<sequence length="224" mass="25143">MKILLVEDDAVLADGLAYTLSRSGYDVTCAPNGNYAEGALLAQDFDLLILDLGLPDMDGSEILWKLRMRKDTVPILILTARDGLNDRIDGLKRGADDYMVKPFDCRELESRVHALIRRSYCGFSKDIVVGRLTLDTLEHQVLVDGDPLILFQREYGVLETLMLQAGYVVSKDKIAQRLSTGGDELGDNAIEVYIHRLRKRLKPFEVNIRTIRGLGYLLENGKNT</sequence>
<dbReference type="Gene3D" id="1.10.10.10">
    <property type="entry name" value="Winged helix-like DNA-binding domain superfamily/Winged helix DNA-binding domain"/>
    <property type="match status" value="1"/>
</dbReference>
<evidence type="ECO:0000256" key="3">
    <source>
        <dbReference type="ARBA" id="ARBA00023015"/>
    </source>
</evidence>
<evidence type="ECO:0000256" key="7">
    <source>
        <dbReference type="PROSITE-ProRule" id="PRU01091"/>
    </source>
</evidence>
<dbReference type="Gene3D" id="6.10.250.690">
    <property type="match status" value="1"/>
</dbReference>
<dbReference type="PROSITE" id="PS51755">
    <property type="entry name" value="OMPR_PHOB"/>
    <property type="match status" value="1"/>
</dbReference>
<dbReference type="HOGENOM" id="CLU_000445_30_1_6"/>
<name>G4T2Z8_META2</name>
<dbReference type="Proteomes" id="UP000008315">
    <property type="component" value="Chromosome"/>
</dbReference>
<reference evidence="11" key="1">
    <citation type="journal article" date="2012" name="J. Bacteriol.">
        <title>Genome sequence of the haloalkaliphilic methanotrophic bacterium Methylomicrobium alcaliphilum 20Z.</title>
        <authorList>
            <person name="Vuilleumier S."/>
            <person name="Khmelenina V.N."/>
            <person name="Bringel F."/>
            <person name="Reshetnikov A.S."/>
            <person name="Lajus A."/>
            <person name="Mangenot S."/>
            <person name="Rouy Z."/>
            <person name="Op den Camp H.J."/>
            <person name="Jetten M.S."/>
            <person name="Dispirito A.A."/>
            <person name="Dunfield P."/>
            <person name="Klotz M.G."/>
            <person name="Semrau J.D."/>
            <person name="Stein L.Y."/>
            <person name="Barbe V."/>
            <person name="Medigue C."/>
            <person name="Trotsenko Y.A."/>
            <person name="Kalyuzhnaya M.G."/>
        </authorList>
    </citation>
    <scope>NUCLEOTIDE SEQUENCE [LARGE SCALE GENOMIC DNA]</scope>
    <source>
        <strain evidence="11">DSM 19304 / NCIMB 14124 / VKM B-2133 / 20Z</strain>
    </source>
</reference>
<keyword evidence="4 7" id="KW-0238">DNA-binding</keyword>
<keyword evidence="2" id="KW-0902">Two-component regulatory system</keyword>
<dbReference type="InterPro" id="IPR039420">
    <property type="entry name" value="WalR-like"/>
</dbReference>
<feature type="domain" description="OmpR/PhoB-type" evidence="9">
    <location>
        <begin position="124"/>
        <end position="220"/>
    </location>
</feature>
<dbReference type="Pfam" id="PF00486">
    <property type="entry name" value="Trans_reg_C"/>
    <property type="match status" value="1"/>
</dbReference>
<dbReference type="GO" id="GO:0000156">
    <property type="term" value="F:phosphorelay response regulator activity"/>
    <property type="evidence" value="ECO:0007669"/>
    <property type="project" value="TreeGrafter"/>
</dbReference>
<dbReference type="SUPFAM" id="SSF52172">
    <property type="entry name" value="CheY-like"/>
    <property type="match status" value="1"/>
</dbReference>
<accession>G4T2Z8</accession>
<evidence type="ECO:0000256" key="5">
    <source>
        <dbReference type="ARBA" id="ARBA00023163"/>
    </source>
</evidence>
<dbReference type="AlphaFoldDB" id="G4T2Z8"/>
<dbReference type="KEGG" id="mah:MEALZ_1965"/>
<dbReference type="RefSeq" id="WP_014148443.1">
    <property type="nucleotide sequence ID" value="NC_016112.1"/>
</dbReference>
<organism evidence="10 11">
    <name type="scientific">Methylotuvimicrobium alcaliphilum (strain DSM 19304 / NCIMB 14124 / VKM B-2133 / 20Z)</name>
    <name type="common">Methylomicrobium alcaliphilum</name>
    <dbReference type="NCBI Taxonomy" id="1091494"/>
    <lineage>
        <taxon>Bacteria</taxon>
        <taxon>Pseudomonadati</taxon>
        <taxon>Pseudomonadota</taxon>
        <taxon>Gammaproteobacteria</taxon>
        <taxon>Methylococcales</taxon>
        <taxon>Methylococcaceae</taxon>
        <taxon>Methylotuvimicrobium</taxon>
    </lineage>
</organism>
<feature type="domain" description="Response regulatory" evidence="8">
    <location>
        <begin position="2"/>
        <end position="116"/>
    </location>
</feature>
<protein>
    <submittedName>
        <fullName evidence="10">Two component transcriptional regulator</fullName>
    </submittedName>
</protein>
<dbReference type="Gene3D" id="3.40.50.2300">
    <property type="match status" value="1"/>
</dbReference>
<dbReference type="SMART" id="SM00448">
    <property type="entry name" value="REC"/>
    <property type="match status" value="1"/>
</dbReference>
<dbReference type="PANTHER" id="PTHR48111">
    <property type="entry name" value="REGULATOR OF RPOS"/>
    <property type="match status" value="1"/>
</dbReference>
<dbReference type="FunFam" id="3.40.50.2300:FF:000002">
    <property type="entry name" value="DNA-binding response regulator PhoP"/>
    <property type="match status" value="1"/>
</dbReference>
<gene>
    <name evidence="10" type="ordered locus">MEALZ_1965</name>
</gene>
<evidence type="ECO:0000313" key="11">
    <source>
        <dbReference type="Proteomes" id="UP000008315"/>
    </source>
</evidence>
<dbReference type="SMART" id="SM00862">
    <property type="entry name" value="Trans_reg_C"/>
    <property type="match status" value="1"/>
</dbReference>
<feature type="DNA-binding region" description="OmpR/PhoB-type" evidence="7">
    <location>
        <begin position="124"/>
        <end position="220"/>
    </location>
</feature>
<dbReference type="GO" id="GO:0032993">
    <property type="term" value="C:protein-DNA complex"/>
    <property type="evidence" value="ECO:0007669"/>
    <property type="project" value="TreeGrafter"/>
</dbReference>
<evidence type="ECO:0000259" key="8">
    <source>
        <dbReference type="PROSITE" id="PS50110"/>
    </source>
</evidence>
<keyword evidence="11" id="KW-1185">Reference proteome</keyword>
<keyword evidence="1 6" id="KW-0597">Phosphoprotein</keyword>
<keyword evidence="3" id="KW-0805">Transcription regulation</keyword>
<dbReference type="InterPro" id="IPR036388">
    <property type="entry name" value="WH-like_DNA-bd_sf"/>
</dbReference>
<dbReference type="CDD" id="cd00383">
    <property type="entry name" value="trans_reg_C"/>
    <property type="match status" value="1"/>
</dbReference>